<gene>
    <name evidence="3" type="ORF">PTTT1_LOCUS41020</name>
</gene>
<evidence type="ECO:0000256" key="1">
    <source>
        <dbReference type="SAM" id="SignalP"/>
    </source>
</evidence>
<sequence>MKTERSSTAILLVFFAVQCLRASAFSLSSTSHSPQLLTRSGSRKTTSNELFWTLQASTENEDHINQTGDYVLQTCSKAGSRRQFVATATGTISLAAFAGNTIAVESSPICVIGANGRTGSQCVQACVERGIPVRATSRSGTYNGDSSSKLVALLPCDVTKPATISRAIERCQAVIFCASASKNRGTPSQVDNDGLVNVARACLAQKIPHLVVVSSGAVTKPNSPVFQFLNLFGKIMEEKIKGEDEVRRLYSMSGNQPSLVFTVIRPGGLTEDAPRGVTALELNQGDTKSGRIARADVAALCIEATRYPGLTGFATFECYDSDTGKPLSTVGISNILKQKAAPADFTSGTEHVGETFEKLFTGLQRD</sequence>
<feature type="signal peptide" evidence="1">
    <location>
        <begin position="1"/>
        <end position="24"/>
    </location>
</feature>
<dbReference type="PANTHER" id="PTHR15020">
    <property type="entry name" value="FLAVIN REDUCTASE-RELATED"/>
    <property type="match status" value="1"/>
</dbReference>
<dbReference type="AlphaFoldDB" id="A0A8J9X866"/>
<feature type="chain" id="PRO_5035467121" description="NAD(P)-binding domain-containing protein" evidence="1">
    <location>
        <begin position="25"/>
        <end position="366"/>
    </location>
</feature>
<dbReference type="InterPro" id="IPR016040">
    <property type="entry name" value="NAD(P)-bd_dom"/>
</dbReference>
<proteinExistence type="predicted"/>
<accession>A0A8J9X866</accession>
<feature type="domain" description="NAD(P)-binding" evidence="2">
    <location>
        <begin position="113"/>
        <end position="305"/>
    </location>
</feature>
<evidence type="ECO:0000313" key="3">
    <source>
        <dbReference type="EMBL" id="CAG9289240.1"/>
    </source>
</evidence>
<dbReference type="SUPFAM" id="SSF51735">
    <property type="entry name" value="NAD(P)-binding Rossmann-fold domains"/>
    <property type="match status" value="1"/>
</dbReference>
<evidence type="ECO:0000259" key="2">
    <source>
        <dbReference type="Pfam" id="PF13460"/>
    </source>
</evidence>
<reference evidence="3" key="1">
    <citation type="submission" date="2022-02" db="EMBL/GenBank/DDBJ databases">
        <authorList>
            <person name="Giguere J D."/>
        </authorList>
    </citation>
    <scope>NUCLEOTIDE SEQUENCE</scope>
    <source>
        <strain evidence="3">CCAP 1055/1</strain>
    </source>
</reference>
<dbReference type="Gene3D" id="3.40.50.720">
    <property type="entry name" value="NAD(P)-binding Rossmann-like Domain"/>
    <property type="match status" value="1"/>
</dbReference>
<dbReference type="Pfam" id="PF13460">
    <property type="entry name" value="NAD_binding_10"/>
    <property type="match status" value="1"/>
</dbReference>
<dbReference type="Proteomes" id="UP000836788">
    <property type="component" value="Chromosome 4"/>
</dbReference>
<protein>
    <recommendedName>
        <fullName evidence="2">NAD(P)-binding domain-containing protein</fullName>
    </recommendedName>
</protein>
<dbReference type="InterPro" id="IPR036291">
    <property type="entry name" value="NAD(P)-bd_dom_sf"/>
</dbReference>
<dbReference type="PANTHER" id="PTHR15020:SF11">
    <property type="entry name" value="OS06G0360300 PROTEIN"/>
    <property type="match status" value="1"/>
</dbReference>
<dbReference type="EMBL" id="OU594945">
    <property type="protein sequence ID" value="CAG9289240.1"/>
    <property type="molecule type" value="Genomic_DNA"/>
</dbReference>
<keyword evidence="1" id="KW-0732">Signal</keyword>
<organism evidence="3">
    <name type="scientific">Phaeodactylum tricornutum</name>
    <name type="common">Diatom</name>
    <dbReference type="NCBI Taxonomy" id="2850"/>
    <lineage>
        <taxon>Eukaryota</taxon>
        <taxon>Sar</taxon>
        <taxon>Stramenopiles</taxon>
        <taxon>Ochrophyta</taxon>
        <taxon>Bacillariophyta</taxon>
        <taxon>Bacillariophyceae</taxon>
        <taxon>Bacillariophycidae</taxon>
        <taxon>Naviculales</taxon>
        <taxon>Phaeodactylaceae</taxon>
        <taxon>Phaeodactylum</taxon>
    </lineage>
</organism>
<name>A0A8J9X866_PHATR</name>